<evidence type="ECO:0000313" key="3">
    <source>
        <dbReference type="Proteomes" id="UP000041254"/>
    </source>
</evidence>
<evidence type="ECO:0000313" key="2">
    <source>
        <dbReference type="EMBL" id="CEM25730.1"/>
    </source>
</evidence>
<keyword evidence="3" id="KW-1185">Reference proteome</keyword>
<proteinExistence type="predicted"/>
<dbReference type="VEuPathDB" id="CryptoDB:Vbra_9789"/>
<reference evidence="2 3" key="1">
    <citation type="submission" date="2014-11" db="EMBL/GenBank/DDBJ databases">
        <authorList>
            <person name="Zhu J."/>
            <person name="Qi W."/>
            <person name="Song R."/>
        </authorList>
    </citation>
    <scope>NUCLEOTIDE SEQUENCE [LARGE SCALE GENOMIC DNA]</scope>
</reference>
<dbReference type="OrthoDB" id="408293at2759"/>
<sequence>MHALWGRPPASQSHVSPIVSGGQQLAMGTETRLRYDIPEGLPSLYGVTNTSRRLNRPKSAPTIINPTLRLRPDVCGHQMFDGVHTITSTGKFAVSGEVFATPYKMIPIRTPEAVGLQRRIKDKSEYGLSYVKRPYEYCSMDSKPLYGPYNPLAFRSRNAIPNPTLPKWNASTLKFDHGLFAPGKRRFITTHKLAFTGEIPDQRSNQGIRSSYLKWRRYLNSQ</sequence>
<organism evidence="2 3">
    <name type="scientific">Vitrella brassicaformis (strain CCMP3155)</name>
    <dbReference type="NCBI Taxonomy" id="1169540"/>
    <lineage>
        <taxon>Eukaryota</taxon>
        <taxon>Sar</taxon>
        <taxon>Alveolata</taxon>
        <taxon>Colpodellida</taxon>
        <taxon>Vitrellaceae</taxon>
        <taxon>Vitrella</taxon>
    </lineage>
</organism>
<protein>
    <submittedName>
        <fullName evidence="2">Uncharacterized protein</fullName>
    </submittedName>
</protein>
<feature type="region of interest" description="Disordered" evidence="1">
    <location>
        <begin position="1"/>
        <end position="20"/>
    </location>
</feature>
<dbReference type="Proteomes" id="UP000041254">
    <property type="component" value="Unassembled WGS sequence"/>
</dbReference>
<dbReference type="EMBL" id="CDMY01000603">
    <property type="protein sequence ID" value="CEM25730.1"/>
    <property type="molecule type" value="Genomic_DNA"/>
</dbReference>
<dbReference type="InParanoid" id="A0A0G4G9V5"/>
<gene>
    <name evidence="2" type="ORF">Vbra_9789</name>
</gene>
<name>A0A0G4G9V5_VITBC</name>
<dbReference type="PhylomeDB" id="A0A0G4G9V5"/>
<evidence type="ECO:0000256" key="1">
    <source>
        <dbReference type="SAM" id="MobiDB-lite"/>
    </source>
</evidence>
<accession>A0A0G4G9V5</accession>
<dbReference type="AlphaFoldDB" id="A0A0G4G9V5"/>